<keyword evidence="3" id="KW-0238">DNA-binding</keyword>
<evidence type="ECO:0000256" key="2">
    <source>
        <dbReference type="ARBA" id="ARBA00023015"/>
    </source>
</evidence>
<keyword evidence="4" id="KW-0804">Transcription</keyword>
<dbReference type="GO" id="GO:0003700">
    <property type="term" value="F:DNA-binding transcription factor activity"/>
    <property type="evidence" value="ECO:0007669"/>
    <property type="project" value="InterPro"/>
</dbReference>
<dbReference type="InterPro" id="IPR058163">
    <property type="entry name" value="LysR-type_TF_proteobact-type"/>
</dbReference>
<evidence type="ECO:0000256" key="3">
    <source>
        <dbReference type="ARBA" id="ARBA00023125"/>
    </source>
</evidence>
<dbReference type="Gene3D" id="1.10.10.10">
    <property type="entry name" value="Winged helix-like DNA-binding domain superfamily/Winged helix DNA-binding domain"/>
    <property type="match status" value="1"/>
</dbReference>
<protein>
    <submittedName>
        <fullName evidence="6">LysR family transcriptional regulator</fullName>
    </submittedName>
</protein>
<dbReference type="AlphaFoldDB" id="A0A7X4H5U9"/>
<reference evidence="6 7" key="1">
    <citation type="submission" date="2019-12" db="EMBL/GenBank/DDBJ databases">
        <title>Novel species isolated from a subtropical stream in China.</title>
        <authorList>
            <person name="Lu H."/>
        </authorList>
    </citation>
    <scope>NUCLEOTIDE SEQUENCE [LARGE SCALE GENOMIC DNA]</scope>
    <source>
        <strain evidence="6 7">FT134W</strain>
    </source>
</reference>
<dbReference type="GO" id="GO:0006351">
    <property type="term" value="P:DNA-templated transcription"/>
    <property type="evidence" value="ECO:0007669"/>
    <property type="project" value="TreeGrafter"/>
</dbReference>
<feature type="domain" description="HTH lysR-type" evidence="5">
    <location>
        <begin position="2"/>
        <end position="59"/>
    </location>
</feature>
<dbReference type="EMBL" id="WWCR01000029">
    <property type="protein sequence ID" value="MYM74867.1"/>
    <property type="molecule type" value="Genomic_DNA"/>
</dbReference>
<dbReference type="CDD" id="cd08422">
    <property type="entry name" value="PBP2_CrgA_like"/>
    <property type="match status" value="1"/>
</dbReference>
<evidence type="ECO:0000256" key="1">
    <source>
        <dbReference type="ARBA" id="ARBA00009437"/>
    </source>
</evidence>
<keyword evidence="2" id="KW-0805">Transcription regulation</keyword>
<dbReference type="PROSITE" id="PS50931">
    <property type="entry name" value="HTH_LYSR"/>
    <property type="match status" value="1"/>
</dbReference>
<dbReference type="Pfam" id="PF03466">
    <property type="entry name" value="LysR_substrate"/>
    <property type="match status" value="1"/>
</dbReference>
<dbReference type="SUPFAM" id="SSF46785">
    <property type="entry name" value="Winged helix' DNA-binding domain"/>
    <property type="match status" value="1"/>
</dbReference>
<comment type="caution">
    <text evidence="6">The sequence shown here is derived from an EMBL/GenBank/DDBJ whole genome shotgun (WGS) entry which is preliminary data.</text>
</comment>
<dbReference type="Gene3D" id="3.40.190.290">
    <property type="match status" value="1"/>
</dbReference>
<evidence type="ECO:0000313" key="6">
    <source>
        <dbReference type="EMBL" id="MYM74867.1"/>
    </source>
</evidence>
<organism evidence="6 7">
    <name type="scientific">Duganella margarita</name>
    <dbReference type="NCBI Taxonomy" id="2692170"/>
    <lineage>
        <taxon>Bacteria</taxon>
        <taxon>Pseudomonadati</taxon>
        <taxon>Pseudomonadota</taxon>
        <taxon>Betaproteobacteria</taxon>
        <taxon>Burkholderiales</taxon>
        <taxon>Oxalobacteraceae</taxon>
        <taxon>Telluria group</taxon>
        <taxon>Duganella</taxon>
    </lineage>
</organism>
<dbReference type="FunFam" id="3.40.190.290:FF:000001">
    <property type="entry name" value="Transcriptional regulator, LysR family"/>
    <property type="match status" value="1"/>
</dbReference>
<gene>
    <name evidence="6" type="ORF">GTP56_22105</name>
</gene>
<dbReference type="InterPro" id="IPR000847">
    <property type="entry name" value="LysR_HTH_N"/>
</dbReference>
<evidence type="ECO:0000313" key="7">
    <source>
        <dbReference type="Proteomes" id="UP000469734"/>
    </source>
</evidence>
<sequence length="299" mass="33580">MLRLDDLNVFVRTADRGSLSAAARELEISPALASAALKRLETELKLRLFARTTRSLRLTEEGEHYLRHASEALRVLKEGHDALIQGKEILGGTLKISMPSDLGRNLVVGWLDEFQAQYPKVVLQLGISDRVSDMYRQPIDIAIRYGKQEDSSLVALPLAPENRRVLVASPEYLKQHGKLHSLDDLAQHNCLRFMLDDIIHDRWSFYSEQHAAPDVVHVRGNRTADDADVVRRWAVAGVGIAYKSRLDVSADIRAGRLQVLLPDALGEPTPLNMVCMHRAQITPTVLQLRDFLRAQCEKA</sequence>
<dbReference type="FunFam" id="1.10.10.10:FF:000001">
    <property type="entry name" value="LysR family transcriptional regulator"/>
    <property type="match status" value="1"/>
</dbReference>
<evidence type="ECO:0000256" key="4">
    <source>
        <dbReference type="ARBA" id="ARBA00023163"/>
    </source>
</evidence>
<proteinExistence type="inferred from homology"/>
<comment type="similarity">
    <text evidence="1">Belongs to the LysR transcriptional regulatory family.</text>
</comment>
<dbReference type="GO" id="GO:0043565">
    <property type="term" value="F:sequence-specific DNA binding"/>
    <property type="evidence" value="ECO:0007669"/>
    <property type="project" value="TreeGrafter"/>
</dbReference>
<dbReference type="RefSeq" id="WP_161051710.1">
    <property type="nucleotide sequence ID" value="NZ_WWCR01000029.1"/>
</dbReference>
<dbReference type="Pfam" id="PF00126">
    <property type="entry name" value="HTH_1"/>
    <property type="match status" value="1"/>
</dbReference>
<dbReference type="PANTHER" id="PTHR30537">
    <property type="entry name" value="HTH-TYPE TRANSCRIPTIONAL REGULATOR"/>
    <property type="match status" value="1"/>
</dbReference>
<name>A0A7X4H5U9_9BURK</name>
<dbReference type="InterPro" id="IPR036390">
    <property type="entry name" value="WH_DNA-bd_sf"/>
</dbReference>
<dbReference type="InterPro" id="IPR036388">
    <property type="entry name" value="WH-like_DNA-bd_sf"/>
</dbReference>
<evidence type="ECO:0000259" key="5">
    <source>
        <dbReference type="PROSITE" id="PS50931"/>
    </source>
</evidence>
<dbReference type="PANTHER" id="PTHR30537:SF21">
    <property type="entry name" value="HTH-TYPE TRANSCRIPTIONAL REGULATOR SINR-RELATED"/>
    <property type="match status" value="1"/>
</dbReference>
<dbReference type="SUPFAM" id="SSF53850">
    <property type="entry name" value="Periplasmic binding protein-like II"/>
    <property type="match status" value="1"/>
</dbReference>
<dbReference type="Proteomes" id="UP000469734">
    <property type="component" value="Unassembled WGS sequence"/>
</dbReference>
<accession>A0A7X4H5U9</accession>
<dbReference type="InterPro" id="IPR005119">
    <property type="entry name" value="LysR_subst-bd"/>
</dbReference>